<dbReference type="Proteomes" id="UP000241440">
    <property type="component" value="Unassembled WGS sequence"/>
</dbReference>
<dbReference type="Pfam" id="PF05068">
    <property type="entry name" value="MtlR"/>
    <property type="match status" value="1"/>
</dbReference>
<protein>
    <submittedName>
        <fullName evidence="1">Transcriptional regulator</fullName>
    </submittedName>
</protein>
<accession>A0A855SE79</accession>
<gene>
    <name evidence="1" type="ORF">C0W41_05580</name>
</gene>
<organism evidence="1 2">
    <name type="scientific">Photobacterium angustum</name>
    <dbReference type="NCBI Taxonomy" id="661"/>
    <lineage>
        <taxon>Bacteria</taxon>
        <taxon>Pseudomonadati</taxon>
        <taxon>Pseudomonadota</taxon>
        <taxon>Gammaproteobacteria</taxon>
        <taxon>Vibrionales</taxon>
        <taxon>Vibrionaceae</taxon>
        <taxon>Photobacterium</taxon>
    </lineage>
</organism>
<dbReference type="SUPFAM" id="SSF158668">
    <property type="entry name" value="MtlR-like"/>
    <property type="match status" value="1"/>
</dbReference>
<dbReference type="GO" id="GO:0045892">
    <property type="term" value="P:negative regulation of DNA-templated transcription"/>
    <property type="evidence" value="ECO:0007669"/>
    <property type="project" value="TreeGrafter"/>
</dbReference>
<name>A0A855SE79_PHOAN</name>
<sequence length="212" mass="24050">MAKFRGCVAHYLTRRYGSRRNMLVEHAVDLGEFVTELQSETDRGLPLVGAALIDEKLSKTLESFFVGGKSTKNLLFGANAPIGDLSSRVELCLSLGLIDQFEYQEIQIIRKIRNQFAHLRHGLTFDDEKIKGLCTSLKSPLPDGMPKERQTPRFRLINAIVCIVLRLFYRPEWVAKEQRVPKQWVPDSTWYNTNDTPPPENAGFVGLVSKSL</sequence>
<dbReference type="PANTHER" id="PTHR37941:SF1">
    <property type="entry name" value="FUMARASE E-RELATED"/>
    <property type="match status" value="1"/>
</dbReference>
<proteinExistence type="predicted"/>
<dbReference type="AlphaFoldDB" id="A0A855SE79"/>
<dbReference type="Gene3D" id="1.20.120.330">
    <property type="entry name" value="Nucleotidyltransferases domain 2"/>
    <property type="match status" value="1"/>
</dbReference>
<evidence type="ECO:0000313" key="2">
    <source>
        <dbReference type="Proteomes" id="UP000241440"/>
    </source>
</evidence>
<dbReference type="InterPro" id="IPR007761">
    <property type="entry name" value="MtlR-like"/>
</dbReference>
<evidence type="ECO:0000313" key="1">
    <source>
        <dbReference type="EMBL" id="PSX08561.1"/>
    </source>
</evidence>
<comment type="caution">
    <text evidence="1">The sequence shown here is derived from an EMBL/GenBank/DDBJ whole genome shotgun (WGS) entry which is preliminary data.</text>
</comment>
<reference evidence="1 2" key="1">
    <citation type="submission" date="2018-01" db="EMBL/GenBank/DDBJ databases">
        <title>Whole genome sequencing of Histamine producing bacteria.</title>
        <authorList>
            <person name="Butler K."/>
        </authorList>
    </citation>
    <scope>NUCLEOTIDE SEQUENCE [LARGE SCALE GENOMIC DNA]</scope>
    <source>
        <strain evidence="1 2">A2-1</strain>
    </source>
</reference>
<dbReference type="EMBL" id="PYOY01000002">
    <property type="protein sequence ID" value="PSX08561.1"/>
    <property type="molecule type" value="Genomic_DNA"/>
</dbReference>
<dbReference type="InterPro" id="IPR038026">
    <property type="entry name" value="MtlR-like_sf"/>
</dbReference>
<dbReference type="PANTHER" id="PTHR37941">
    <property type="entry name" value="FUMARASE E-RELATED"/>
    <property type="match status" value="1"/>
</dbReference>